<comment type="caution">
    <text evidence="2">The sequence shown here is derived from an EMBL/GenBank/DDBJ whole genome shotgun (WGS) entry which is preliminary data.</text>
</comment>
<dbReference type="EMBL" id="QWKZ01000067">
    <property type="protein sequence ID" value="RIH84082.1"/>
    <property type="molecule type" value="Genomic_DNA"/>
</dbReference>
<dbReference type="Proteomes" id="UP000265800">
    <property type="component" value="Unassembled WGS sequence"/>
</dbReference>
<name>A0A399ENN4_9DEIN</name>
<dbReference type="Gene3D" id="3.20.20.100">
    <property type="entry name" value="NADP-dependent oxidoreductase domain"/>
    <property type="match status" value="1"/>
</dbReference>
<reference evidence="2 3" key="1">
    <citation type="submission" date="2018-08" db="EMBL/GenBank/DDBJ databases">
        <title>Meiothermus luteus KCTC 52599 genome sequencing project.</title>
        <authorList>
            <person name="Da Costa M.S."/>
            <person name="Albuquerque L."/>
            <person name="Raposo P."/>
            <person name="Froufe H.J.C."/>
            <person name="Barroso C.S."/>
            <person name="Egas C."/>
        </authorList>
    </citation>
    <scope>NUCLEOTIDE SEQUENCE [LARGE SCALE GENOMIC DNA]</scope>
    <source>
        <strain evidence="2 3">KCTC 52599</strain>
    </source>
</reference>
<dbReference type="EC" id="1.1.1.107" evidence="2"/>
<evidence type="ECO:0000313" key="3">
    <source>
        <dbReference type="Proteomes" id="UP000265800"/>
    </source>
</evidence>
<dbReference type="GO" id="GO:0005829">
    <property type="term" value="C:cytosol"/>
    <property type="evidence" value="ECO:0007669"/>
    <property type="project" value="TreeGrafter"/>
</dbReference>
<keyword evidence="3" id="KW-1185">Reference proteome</keyword>
<protein>
    <submittedName>
        <fullName evidence="2">Pyridoxal 4-dehydrogenase</fullName>
        <ecNumber evidence="2">1.1.1.107</ecNumber>
    </submittedName>
</protein>
<accession>A0A399ENN4</accession>
<dbReference type="PANTHER" id="PTHR42686">
    <property type="entry name" value="GH17980P-RELATED"/>
    <property type="match status" value="1"/>
</dbReference>
<dbReference type="GO" id="GO:0050235">
    <property type="term" value="F:pyridoxal 4-dehydrogenase activity"/>
    <property type="evidence" value="ECO:0007669"/>
    <property type="project" value="UniProtKB-EC"/>
</dbReference>
<evidence type="ECO:0000259" key="1">
    <source>
        <dbReference type="Pfam" id="PF00248"/>
    </source>
</evidence>
<dbReference type="SUPFAM" id="SSF51430">
    <property type="entry name" value="NAD(P)-linked oxidoreductase"/>
    <property type="match status" value="1"/>
</dbReference>
<keyword evidence="2" id="KW-0560">Oxidoreductase</keyword>
<dbReference type="PANTHER" id="PTHR42686:SF1">
    <property type="entry name" value="GH17980P-RELATED"/>
    <property type="match status" value="1"/>
</dbReference>
<dbReference type="CDD" id="cd19152">
    <property type="entry name" value="AKR_AKR15A"/>
    <property type="match status" value="1"/>
</dbReference>
<dbReference type="InterPro" id="IPR020471">
    <property type="entry name" value="AKR"/>
</dbReference>
<dbReference type="InterPro" id="IPR023210">
    <property type="entry name" value="NADP_OxRdtase_dom"/>
</dbReference>
<dbReference type="OrthoDB" id="9773828at2"/>
<dbReference type="RefSeq" id="WP_119360567.1">
    <property type="nucleotide sequence ID" value="NZ_QWKZ01000067.1"/>
</dbReference>
<organism evidence="2 3">
    <name type="scientific">Meiothermus luteus</name>
    <dbReference type="NCBI Taxonomy" id="2026184"/>
    <lineage>
        <taxon>Bacteria</taxon>
        <taxon>Thermotogati</taxon>
        <taxon>Deinococcota</taxon>
        <taxon>Deinococci</taxon>
        <taxon>Thermales</taxon>
        <taxon>Thermaceae</taxon>
        <taxon>Meiothermus</taxon>
    </lineage>
</organism>
<evidence type="ECO:0000313" key="2">
    <source>
        <dbReference type="EMBL" id="RIH84082.1"/>
    </source>
</evidence>
<sequence length="338" mass="36795">MPSPHAIQLHPKTGLRFTRLGLGTAPLGGLFAPVDEAQAQATLEAAWQAGLRYFDTAPQYGNGVAERRTGAFLGQKAREAFLLSTKVGRLLRPGPLHPSQLDPRGEPYFKGVPQLAQVYDYSYRGVMVSLEESLERLGMSQVDILYIHDPDADNRSVVEVMGGAYKALLELRQKGVVRAIGVGMNHTDWLLEFARAGDFDLLLVAGRYTLLEQGALRELLPLCVQKGIGVVVGGVYNSGLLANPSPGTTYNYTTAPPELIERALALQRVCERHGVPLKAAAIQFPLWHPAVVSVLTGARSDRELEENVAMFQTPILPALWQDLKAGGLLPMEVPTPED</sequence>
<proteinExistence type="predicted"/>
<gene>
    <name evidence="2" type="primary">pld1</name>
    <name evidence="2" type="ORF">Mlute_02008</name>
</gene>
<dbReference type="InterPro" id="IPR036812">
    <property type="entry name" value="NAD(P)_OxRdtase_dom_sf"/>
</dbReference>
<dbReference type="AlphaFoldDB" id="A0A399ENN4"/>
<dbReference type="Pfam" id="PF00248">
    <property type="entry name" value="Aldo_ket_red"/>
    <property type="match status" value="1"/>
</dbReference>
<feature type="domain" description="NADP-dependent oxidoreductase" evidence="1">
    <location>
        <begin position="19"/>
        <end position="316"/>
    </location>
</feature>